<dbReference type="OrthoDB" id="6157510at2759"/>
<dbReference type="EMBL" id="CAJNOC010001872">
    <property type="protein sequence ID" value="CAF0897128.1"/>
    <property type="molecule type" value="Genomic_DNA"/>
</dbReference>
<dbReference type="PANTHER" id="PTHR33444:SF2">
    <property type="entry name" value="MARVEL DOMAIN-CONTAINING PROTEIN"/>
    <property type="match status" value="1"/>
</dbReference>
<name>A0A813ZF81_9BILA</name>
<organism evidence="2 3">
    <name type="scientific">Brachionus calyciflorus</name>
    <dbReference type="NCBI Taxonomy" id="104777"/>
    <lineage>
        <taxon>Eukaryota</taxon>
        <taxon>Metazoa</taxon>
        <taxon>Spiralia</taxon>
        <taxon>Gnathifera</taxon>
        <taxon>Rotifera</taxon>
        <taxon>Eurotatoria</taxon>
        <taxon>Monogononta</taxon>
        <taxon>Pseudotrocha</taxon>
        <taxon>Ploima</taxon>
        <taxon>Brachionidae</taxon>
        <taxon>Brachionus</taxon>
    </lineage>
</organism>
<feature type="transmembrane region" description="Helical" evidence="1">
    <location>
        <begin position="12"/>
        <end position="35"/>
    </location>
</feature>
<evidence type="ECO:0000256" key="1">
    <source>
        <dbReference type="SAM" id="Phobius"/>
    </source>
</evidence>
<dbReference type="AlphaFoldDB" id="A0A813ZF81"/>
<evidence type="ECO:0000313" key="2">
    <source>
        <dbReference type="EMBL" id="CAF0897128.1"/>
    </source>
</evidence>
<sequence>MKRISDLKKSNPIIYLFLGIFLIILAISMTAYPIAMIVMGSTNLNKCTIEPKIPVWLIVSGSVSIFMAILIILSVIAQVTLKKVDTVIVSIISLIVGIVGMFQFAWFITGNVWVYSKNGLVDYNDTQSASYCDQSLYLFTFWTINVAYIFMGIAILASILIPCIICCFSICCCSK</sequence>
<feature type="transmembrane region" description="Helical" evidence="1">
    <location>
        <begin position="146"/>
        <end position="173"/>
    </location>
</feature>
<dbReference type="InterPro" id="IPR040350">
    <property type="entry name" value="TMEM272"/>
</dbReference>
<keyword evidence="1" id="KW-0812">Transmembrane</keyword>
<comment type="caution">
    <text evidence="2">The sequence shown here is derived from an EMBL/GenBank/DDBJ whole genome shotgun (WGS) entry which is preliminary data.</text>
</comment>
<gene>
    <name evidence="2" type="ORF">OXX778_LOCUS11213</name>
</gene>
<keyword evidence="1" id="KW-0472">Membrane</keyword>
<feature type="transmembrane region" description="Helical" evidence="1">
    <location>
        <begin position="55"/>
        <end position="76"/>
    </location>
</feature>
<evidence type="ECO:0008006" key="4">
    <source>
        <dbReference type="Google" id="ProtNLM"/>
    </source>
</evidence>
<accession>A0A813ZF81</accession>
<keyword evidence="3" id="KW-1185">Reference proteome</keyword>
<dbReference type="PANTHER" id="PTHR33444">
    <property type="entry name" value="SI:DKEY-19B23.12-RELATED"/>
    <property type="match status" value="1"/>
</dbReference>
<proteinExistence type="predicted"/>
<dbReference type="Proteomes" id="UP000663879">
    <property type="component" value="Unassembled WGS sequence"/>
</dbReference>
<feature type="transmembrane region" description="Helical" evidence="1">
    <location>
        <begin position="88"/>
        <end position="108"/>
    </location>
</feature>
<keyword evidence="1" id="KW-1133">Transmembrane helix</keyword>
<evidence type="ECO:0000313" key="3">
    <source>
        <dbReference type="Proteomes" id="UP000663879"/>
    </source>
</evidence>
<protein>
    <recommendedName>
        <fullName evidence="4">Transmembrane protein</fullName>
    </recommendedName>
</protein>
<reference evidence="2" key="1">
    <citation type="submission" date="2021-02" db="EMBL/GenBank/DDBJ databases">
        <authorList>
            <person name="Nowell W R."/>
        </authorList>
    </citation>
    <scope>NUCLEOTIDE SEQUENCE</scope>
    <source>
        <strain evidence="2">Ploen Becks lab</strain>
    </source>
</reference>